<accession>A0ABY6GQH3</accession>
<keyword evidence="2" id="KW-1185">Reference proteome</keyword>
<organism evidence="1 2">
    <name type="scientific">Endozoicomonas euniceicola</name>
    <dbReference type="NCBI Taxonomy" id="1234143"/>
    <lineage>
        <taxon>Bacteria</taxon>
        <taxon>Pseudomonadati</taxon>
        <taxon>Pseudomonadota</taxon>
        <taxon>Gammaproteobacteria</taxon>
        <taxon>Oceanospirillales</taxon>
        <taxon>Endozoicomonadaceae</taxon>
        <taxon>Endozoicomonas</taxon>
    </lineage>
</organism>
<dbReference type="Pfam" id="PF09684">
    <property type="entry name" value="Tail_P2_I"/>
    <property type="match status" value="1"/>
</dbReference>
<dbReference type="NCBIfam" id="TIGR01634">
    <property type="entry name" value="tail_P2_I"/>
    <property type="match status" value="1"/>
</dbReference>
<dbReference type="Gene3D" id="2.60.120.260">
    <property type="entry name" value="Galactose-binding domain-like"/>
    <property type="match status" value="1"/>
</dbReference>
<sequence>MSDLLPPSATKQERALASISERIEQLPVIYRKLWNPDLCPVEFLPYLAWAFSLDDWNDNWPEHIKRQSLKDALYQHRIKGSLQAVENAIARFGTTANITEWWQQSPKGLPHTFSVDISAQDNERQLPVLEIGTGDEEALHCSQAIPVQTGRVYRVRFKVRQTVDNPGSSGIFAGVATLDKDFNYLNSDPGWYRYCCTFGRSITSADGWQVFEGEITGEGDDNHNQFRPGTAYIRPMFFVNCWDGTGTAQVAELECWDLFENRQLVPNPRFENGKQGWSTVYVGETVPDNAPGTIKTAAFRPDADLQDDIINAIKQAKPLRSDFNFNVGTVHAAPLELNAHVHQVVLSRETWE</sequence>
<dbReference type="RefSeq" id="WP_262595656.1">
    <property type="nucleotide sequence ID" value="NZ_CP103300.1"/>
</dbReference>
<evidence type="ECO:0000313" key="2">
    <source>
        <dbReference type="Proteomes" id="UP001163255"/>
    </source>
</evidence>
<dbReference type="EMBL" id="CP103300">
    <property type="protein sequence ID" value="UYM14254.1"/>
    <property type="molecule type" value="Genomic_DNA"/>
</dbReference>
<protein>
    <submittedName>
        <fullName evidence="1">Phage tail protein I</fullName>
    </submittedName>
</protein>
<evidence type="ECO:0000313" key="1">
    <source>
        <dbReference type="EMBL" id="UYM14254.1"/>
    </source>
</evidence>
<gene>
    <name evidence="1" type="ORF">NX720_15255</name>
</gene>
<name>A0ABY6GQH3_9GAMM</name>
<proteinExistence type="predicted"/>
<dbReference type="Proteomes" id="UP001163255">
    <property type="component" value="Chromosome"/>
</dbReference>
<reference evidence="1" key="1">
    <citation type="submission" date="2022-10" db="EMBL/GenBank/DDBJ databases">
        <title>Completed Genome Sequence of two octocoral isolated bacterium, Endozoicomonas euniceicola EF212T and Endozoicomonas gorgoniicola PS125T.</title>
        <authorList>
            <person name="Chiou Y.-J."/>
            <person name="Chen Y.-H."/>
        </authorList>
    </citation>
    <scope>NUCLEOTIDE SEQUENCE</scope>
    <source>
        <strain evidence="1">EF212</strain>
    </source>
</reference>
<dbReference type="InterPro" id="IPR006521">
    <property type="entry name" value="Tail_protein_I"/>
</dbReference>